<dbReference type="HOGENOM" id="CLU_1361291_0_0_1"/>
<keyword evidence="2" id="KW-1185">Reference proteome</keyword>
<name>A0A059J3Z3_TRIIM</name>
<evidence type="ECO:0000313" key="1">
    <source>
        <dbReference type="EMBL" id="KDB22403.1"/>
    </source>
</evidence>
<gene>
    <name evidence="1" type="ORF">H109_05661</name>
</gene>
<dbReference type="EMBL" id="AOKY01000356">
    <property type="protein sequence ID" value="KDB22403.1"/>
    <property type="molecule type" value="Genomic_DNA"/>
</dbReference>
<protein>
    <submittedName>
        <fullName evidence="1">Uncharacterized protein</fullName>
    </submittedName>
</protein>
<comment type="caution">
    <text evidence="1">The sequence shown here is derived from an EMBL/GenBank/DDBJ whole genome shotgun (WGS) entry which is preliminary data.</text>
</comment>
<organism evidence="1 2">
    <name type="scientific">Trichophyton interdigitale (strain MR816)</name>
    <dbReference type="NCBI Taxonomy" id="1215338"/>
    <lineage>
        <taxon>Eukaryota</taxon>
        <taxon>Fungi</taxon>
        <taxon>Dikarya</taxon>
        <taxon>Ascomycota</taxon>
        <taxon>Pezizomycotina</taxon>
        <taxon>Eurotiomycetes</taxon>
        <taxon>Eurotiomycetidae</taxon>
        <taxon>Onygenales</taxon>
        <taxon>Arthrodermataceae</taxon>
        <taxon>Trichophyton</taxon>
    </lineage>
</organism>
<proteinExistence type="predicted"/>
<dbReference type="Proteomes" id="UP000024533">
    <property type="component" value="Unassembled WGS sequence"/>
</dbReference>
<sequence>MHLFAWTPRQGLEAEFTLDNHIGILHPQYPAGFRATNAGIPSPRGKDVEWDLHGADPKLIRVLLPSKQGKHMREPALHLKAVQPFPPESHAGSASLGLHLCRLLERGMTMSLNTFFVWDAMADPPASPAWAVEPVRAQDGGQGNRRDDGRFWLSGFSLLDRPTVSTGTRISVQSDGILRFPPCFPSVSVDSLNSVGESQQA</sequence>
<evidence type="ECO:0000313" key="2">
    <source>
        <dbReference type="Proteomes" id="UP000024533"/>
    </source>
</evidence>
<reference evidence="1 2" key="1">
    <citation type="submission" date="2014-02" db="EMBL/GenBank/DDBJ databases">
        <title>The Genome Sequence of Trichophyton interdigitale MR816.</title>
        <authorList>
            <consortium name="The Broad Institute Genomics Platform"/>
            <person name="Cuomo C.A."/>
            <person name="White T.C."/>
            <person name="Graser Y."/>
            <person name="Martinez-Rossi N."/>
            <person name="Heitman J."/>
            <person name="Young S.K."/>
            <person name="Zeng Q."/>
            <person name="Gargeya S."/>
            <person name="Abouelleil A."/>
            <person name="Alvarado L."/>
            <person name="Chapman S.B."/>
            <person name="Gainer-Dewar J."/>
            <person name="Goldberg J."/>
            <person name="Griggs A."/>
            <person name="Gujja S."/>
            <person name="Hansen M."/>
            <person name="Howarth C."/>
            <person name="Imamovic A."/>
            <person name="Larimer J."/>
            <person name="Martinez D."/>
            <person name="Murphy C."/>
            <person name="Pearson M.D."/>
            <person name="Persinoti G."/>
            <person name="Poon T."/>
            <person name="Priest M."/>
            <person name="Roberts A.D."/>
            <person name="Saif S."/>
            <person name="Shea T.D."/>
            <person name="Sykes S.N."/>
            <person name="Wortman J."/>
            <person name="Nusbaum C."/>
            <person name="Birren B."/>
        </authorList>
    </citation>
    <scope>NUCLEOTIDE SEQUENCE [LARGE SCALE GENOMIC DNA]</scope>
    <source>
        <strain evidence="1 2">MR816</strain>
    </source>
</reference>
<dbReference type="AlphaFoldDB" id="A0A059J3Z3"/>
<accession>A0A059J3Z3</accession>